<keyword evidence="2" id="KW-1185">Reference proteome</keyword>
<dbReference type="Proteomes" id="UP001374584">
    <property type="component" value="Unassembled WGS sequence"/>
</dbReference>
<proteinExistence type="predicted"/>
<evidence type="ECO:0000313" key="1">
    <source>
        <dbReference type="EMBL" id="KAK7335759.1"/>
    </source>
</evidence>
<sequence>MESSCFHTTFLSSSTVYAPYGRDFLWICIGQMEGYGMLRDEVLEKLLIVAVTDATPKLTVLLPKKIDKASKEPNSVFLVLLVVTVL</sequence>
<dbReference type="EMBL" id="JAYMYR010000010">
    <property type="protein sequence ID" value="KAK7335759.1"/>
    <property type="molecule type" value="Genomic_DNA"/>
</dbReference>
<reference evidence="1 2" key="1">
    <citation type="submission" date="2024-01" db="EMBL/GenBank/DDBJ databases">
        <title>The genomes of 5 underutilized Papilionoideae crops provide insights into root nodulation and disease resistanc.</title>
        <authorList>
            <person name="Jiang F."/>
        </authorList>
    </citation>
    <scope>NUCLEOTIDE SEQUENCE [LARGE SCALE GENOMIC DNA]</scope>
    <source>
        <strain evidence="1">JINMINGXINNONG_FW02</strain>
        <tissue evidence="1">Leaves</tissue>
    </source>
</reference>
<protein>
    <submittedName>
        <fullName evidence="1">Uncharacterized protein</fullName>
    </submittedName>
</protein>
<organism evidence="1 2">
    <name type="scientific">Phaseolus coccineus</name>
    <name type="common">Scarlet runner bean</name>
    <name type="synonym">Phaseolus multiflorus</name>
    <dbReference type="NCBI Taxonomy" id="3886"/>
    <lineage>
        <taxon>Eukaryota</taxon>
        <taxon>Viridiplantae</taxon>
        <taxon>Streptophyta</taxon>
        <taxon>Embryophyta</taxon>
        <taxon>Tracheophyta</taxon>
        <taxon>Spermatophyta</taxon>
        <taxon>Magnoliopsida</taxon>
        <taxon>eudicotyledons</taxon>
        <taxon>Gunneridae</taxon>
        <taxon>Pentapetalae</taxon>
        <taxon>rosids</taxon>
        <taxon>fabids</taxon>
        <taxon>Fabales</taxon>
        <taxon>Fabaceae</taxon>
        <taxon>Papilionoideae</taxon>
        <taxon>50 kb inversion clade</taxon>
        <taxon>NPAAA clade</taxon>
        <taxon>indigoferoid/millettioid clade</taxon>
        <taxon>Phaseoleae</taxon>
        <taxon>Phaseolus</taxon>
    </lineage>
</organism>
<comment type="caution">
    <text evidence="1">The sequence shown here is derived from an EMBL/GenBank/DDBJ whole genome shotgun (WGS) entry which is preliminary data.</text>
</comment>
<evidence type="ECO:0000313" key="2">
    <source>
        <dbReference type="Proteomes" id="UP001374584"/>
    </source>
</evidence>
<dbReference type="AlphaFoldDB" id="A0AAN9LH05"/>
<accession>A0AAN9LH05</accession>
<name>A0AAN9LH05_PHACN</name>
<gene>
    <name evidence="1" type="ORF">VNO80_27782</name>
</gene>